<proteinExistence type="predicted"/>
<dbReference type="EMBL" id="BAABCM010000008">
    <property type="protein sequence ID" value="GAA3829111.1"/>
    <property type="molecule type" value="Genomic_DNA"/>
</dbReference>
<organism evidence="2 3">
    <name type="scientific">Amycolatopsis tucumanensis</name>
    <dbReference type="NCBI Taxonomy" id="401106"/>
    <lineage>
        <taxon>Bacteria</taxon>
        <taxon>Bacillati</taxon>
        <taxon>Actinomycetota</taxon>
        <taxon>Actinomycetes</taxon>
        <taxon>Pseudonocardiales</taxon>
        <taxon>Pseudonocardiaceae</taxon>
        <taxon>Amycolatopsis</taxon>
    </lineage>
</organism>
<comment type="caution">
    <text evidence="2">The sequence shown here is derived from an EMBL/GenBank/DDBJ whole genome shotgun (WGS) entry which is preliminary data.</text>
</comment>
<evidence type="ECO:0000313" key="3">
    <source>
        <dbReference type="Proteomes" id="UP001501624"/>
    </source>
</evidence>
<accession>A0ABP7IXE0</accession>
<evidence type="ECO:0000256" key="1">
    <source>
        <dbReference type="SAM" id="MobiDB-lite"/>
    </source>
</evidence>
<gene>
    <name evidence="2" type="ORF">GCM10022380_54620</name>
</gene>
<sequence length="67" mass="6836">MPTRLPGAPTVKMPHGGDRGKPGGVDGARNDAGIGIPIANRSFGGIAAALLDIKSGGEVFRGQKNRR</sequence>
<protein>
    <submittedName>
        <fullName evidence="2">Uncharacterized protein</fullName>
    </submittedName>
</protein>
<name>A0ABP7IXE0_9PSEU</name>
<feature type="region of interest" description="Disordered" evidence="1">
    <location>
        <begin position="1"/>
        <end position="28"/>
    </location>
</feature>
<reference evidence="3" key="1">
    <citation type="journal article" date="2019" name="Int. J. Syst. Evol. Microbiol.">
        <title>The Global Catalogue of Microorganisms (GCM) 10K type strain sequencing project: providing services to taxonomists for standard genome sequencing and annotation.</title>
        <authorList>
            <consortium name="The Broad Institute Genomics Platform"/>
            <consortium name="The Broad Institute Genome Sequencing Center for Infectious Disease"/>
            <person name="Wu L."/>
            <person name="Ma J."/>
        </authorList>
    </citation>
    <scope>NUCLEOTIDE SEQUENCE [LARGE SCALE GENOMIC DNA]</scope>
    <source>
        <strain evidence="3">JCM 17017</strain>
    </source>
</reference>
<evidence type="ECO:0000313" key="2">
    <source>
        <dbReference type="EMBL" id="GAA3829111.1"/>
    </source>
</evidence>
<dbReference type="Proteomes" id="UP001501624">
    <property type="component" value="Unassembled WGS sequence"/>
</dbReference>
<keyword evidence="3" id="KW-1185">Reference proteome</keyword>